<dbReference type="SUPFAM" id="SSF52047">
    <property type="entry name" value="RNI-like"/>
    <property type="match status" value="2"/>
</dbReference>
<gene>
    <name evidence="2" type="ORF">UXM345_LOCUS22965</name>
</gene>
<dbReference type="InterPro" id="IPR001810">
    <property type="entry name" value="F-box_dom"/>
</dbReference>
<dbReference type="Proteomes" id="UP000663842">
    <property type="component" value="Unassembled WGS sequence"/>
</dbReference>
<accession>A0A819VSQ5</accession>
<dbReference type="Gene3D" id="3.80.10.10">
    <property type="entry name" value="Ribonuclease Inhibitor"/>
    <property type="match status" value="2"/>
</dbReference>
<evidence type="ECO:0000259" key="1">
    <source>
        <dbReference type="PROSITE" id="PS50181"/>
    </source>
</evidence>
<sequence length="596" mass="70803">MERIKRQLDDIVDVNNNNKKQKTFATTNQFNFENLANEIIYDIFEYLDVYDIYYGFYHLNKRFKNLNIYSNLHCQVDISTTSKSNFESYYEDIIKPNKNRIKIFRLSNPFTIDLIFSPPRIICDFIQLENLILDNINSRYLNNIFKHLIYLPKLHSLTVSTIDNIPNPSSIFIQIFQLTKLKYCKIKYNEDGSPINFDECKQSSIEHLIIDSPFRYELFNKLLTCLPKLRHLSINYLTGSNYSEIDFYPILLKDLKSVSFGIYSIHFEEFKKLTENFFNSIESLRISTHNNSSYSHAKQWEELISSSMPNLHSFDLQNHYAGAMQKFLYSCLGGKFGSKFWTEKQWFFKNQDGDHKSSDNGLFFSINPYRRKDHTFHWHSDHYNAFRSRRIIFKSVKHLYVCGKQVINNFVSYFPNVTELTIKDYARTYCGSMLTALNEMIPLKQLNKLTIDCNDFPINKLVNLLSLTPNLRTLKWNFQSVDHPQVKLIQQSETFRSVSRTNKIQNLEIAHCCTLYEIYFLVDLFPQLECLKTGINRKEFVIIARHFLSKMPHLFYLCITDLSKTYSQKLNILIKAENLLDDYFIKFVDRDLYLWW</sequence>
<organism evidence="2 3">
    <name type="scientific">Rotaria magnacalcarata</name>
    <dbReference type="NCBI Taxonomy" id="392030"/>
    <lineage>
        <taxon>Eukaryota</taxon>
        <taxon>Metazoa</taxon>
        <taxon>Spiralia</taxon>
        <taxon>Gnathifera</taxon>
        <taxon>Rotifera</taxon>
        <taxon>Eurotatoria</taxon>
        <taxon>Bdelloidea</taxon>
        <taxon>Philodinida</taxon>
        <taxon>Philodinidae</taxon>
        <taxon>Rotaria</taxon>
    </lineage>
</organism>
<dbReference type="EMBL" id="CAJOBF010003874">
    <property type="protein sequence ID" value="CAF4113343.1"/>
    <property type="molecule type" value="Genomic_DNA"/>
</dbReference>
<evidence type="ECO:0000313" key="3">
    <source>
        <dbReference type="Proteomes" id="UP000663842"/>
    </source>
</evidence>
<dbReference type="AlphaFoldDB" id="A0A819VSQ5"/>
<protein>
    <recommendedName>
        <fullName evidence="1">F-box domain-containing protein</fullName>
    </recommendedName>
</protein>
<name>A0A819VSQ5_9BILA</name>
<reference evidence="2" key="1">
    <citation type="submission" date="2021-02" db="EMBL/GenBank/DDBJ databases">
        <authorList>
            <person name="Nowell W R."/>
        </authorList>
    </citation>
    <scope>NUCLEOTIDE SEQUENCE</scope>
</reference>
<feature type="domain" description="F-box" evidence="1">
    <location>
        <begin position="29"/>
        <end position="66"/>
    </location>
</feature>
<evidence type="ECO:0000313" key="2">
    <source>
        <dbReference type="EMBL" id="CAF4113343.1"/>
    </source>
</evidence>
<proteinExistence type="predicted"/>
<comment type="caution">
    <text evidence="2">The sequence shown here is derived from an EMBL/GenBank/DDBJ whole genome shotgun (WGS) entry which is preliminary data.</text>
</comment>
<dbReference type="InterPro" id="IPR032675">
    <property type="entry name" value="LRR_dom_sf"/>
</dbReference>
<dbReference type="PROSITE" id="PS50181">
    <property type="entry name" value="FBOX"/>
    <property type="match status" value="1"/>
</dbReference>